<feature type="compositionally biased region" description="Polar residues" evidence="1">
    <location>
        <begin position="575"/>
        <end position="585"/>
    </location>
</feature>
<evidence type="ECO:0000256" key="1">
    <source>
        <dbReference type="SAM" id="MobiDB-lite"/>
    </source>
</evidence>
<feature type="region of interest" description="Disordered" evidence="1">
    <location>
        <begin position="255"/>
        <end position="286"/>
    </location>
</feature>
<dbReference type="AlphaFoldDB" id="A0A7C8P5I7"/>
<reference evidence="3 4" key="1">
    <citation type="submission" date="2019-03" db="EMBL/GenBank/DDBJ databases">
        <title>Nematode-trapping fungi genome.</title>
        <authorList>
            <person name="Vidal-Diez De Ulzurrun G."/>
        </authorList>
    </citation>
    <scope>NUCLEOTIDE SEQUENCE [LARGE SCALE GENOMIC DNA]</scope>
    <source>
        <strain evidence="3 4">TWF154</strain>
    </source>
</reference>
<gene>
    <name evidence="3" type="ORF">EYR41_003401</name>
</gene>
<feature type="transmembrane region" description="Helical" evidence="2">
    <location>
        <begin position="97"/>
        <end position="116"/>
    </location>
</feature>
<keyword evidence="2" id="KW-1133">Transmembrane helix</keyword>
<feature type="compositionally biased region" description="Basic and acidic residues" evidence="1">
    <location>
        <begin position="722"/>
        <end position="741"/>
    </location>
</feature>
<comment type="caution">
    <text evidence="3">The sequence shown here is derived from an EMBL/GenBank/DDBJ whole genome shotgun (WGS) entry which is preliminary data.</text>
</comment>
<feature type="transmembrane region" description="Helical" evidence="2">
    <location>
        <begin position="210"/>
        <end position="240"/>
    </location>
</feature>
<evidence type="ECO:0000313" key="4">
    <source>
        <dbReference type="Proteomes" id="UP000297595"/>
    </source>
</evidence>
<feature type="compositionally biased region" description="Polar residues" evidence="1">
    <location>
        <begin position="671"/>
        <end position="681"/>
    </location>
</feature>
<feature type="compositionally biased region" description="Basic and acidic residues" evidence="1">
    <location>
        <begin position="343"/>
        <end position="363"/>
    </location>
</feature>
<evidence type="ECO:0000313" key="3">
    <source>
        <dbReference type="EMBL" id="TGJ71437.1"/>
    </source>
</evidence>
<feature type="region of interest" description="Disordered" evidence="1">
    <location>
        <begin position="433"/>
        <end position="454"/>
    </location>
</feature>
<feature type="compositionally biased region" description="Low complexity" evidence="1">
    <location>
        <begin position="648"/>
        <end position="662"/>
    </location>
</feature>
<feature type="compositionally biased region" description="Polar residues" evidence="1">
    <location>
        <begin position="601"/>
        <end position="616"/>
    </location>
</feature>
<feature type="compositionally biased region" description="Basic and acidic residues" evidence="1">
    <location>
        <begin position="705"/>
        <end position="714"/>
    </location>
</feature>
<protein>
    <submittedName>
        <fullName evidence="3">Uncharacterized protein</fullName>
    </submittedName>
</protein>
<organism evidence="3 4">
    <name type="scientific">Orbilia oligospora</name>
    <name type="common">Nematode-trapping fungus</name>
    <name type="synonym">Arthrobotrys oligospora</name>
    <dbReference type="NCBI Taxonomy" id="2813651"/>
    <lineage>
        <taxon>Eukaryota</taxon>
        <taxon>Fungi</taxon>
        <taxon>Dikarya</taxon>
        <taxon>Ascomycota</taxon>
        <taxon>Pezizomycotina</taxon>
        <taxon>Orbiliomycetes</taxon>
        <taxon>Orbiliales</taxon>
        <taxon>Orbiliaceae</taxon>
        <taxon>Orbilia</taxon>
    </lineage>
</organism>
<dbReference type="EMBL" id="SOZJ01000002">
    <property type="protein sequence ID" value="TGJ71437.1"/>
    <property type="molecule type" value="Genomic_DNA"/>
</dbReference>
<feature type="region of interest" description="Disordered" evidence="1">
    <location>
        <begin position="530"/>
        <end position="763"/>
    </location>
</feature>
<feature type="region of interest" description="Disordered" evidence="1">
    <location>
        <begin position="1"/>
        <end position="47"/>
    </location>
</feature>
<feature type="transmembrane region" description="Helical" evidence="2">
    <location>
        <begin position="155"/>
        <end position="180"/>
    </location>
</feature>
<proteinExistence type="predicted"/>
<feature type="region of interest" description="Disordered" evidence="1">
    <location>
        <begin position="330"/>
        <end position="405"/>
    </location>
</feature>
<keyword evidence="2" id="KW-0812">Transmembrane</keyword>
<evidence type="ECO:0000256" key="2">
    <source>
        <dbReference type="SAM" id="Phobius"/>
    </source>
</evidence>
<feature type="compositionally biased region" description="Low complexity" evidence="1">
    <location>
        <begin position="688"/>
        <end position="699"/>
    </location>
</feature>
<sequence length="774" mass="84223">MGSDPTPRNSFYSPPTHIPGFSTDFNPKAVQEAAQNPPPKKRPISGQYIESVPSGRYHVPAGMSMEKHLKRQANIQMAKRTIVALKASRWIMLAARFLQLIAAIGLVVLLITLRGMDTINGWIMRIPPGVAILHIVYSIYHNARDPKERPPLSSAGYALFAVGSDCCIIPFYVFIALWTWQQRTEMIANPNNPDNWVSVFNKDNAEFSQLMVFISFITACAGGGLMVMTVMLGLFIAITFRRISRLPPDMNPLDDTTYTSLTTRPSSKRFSKSSDLSSDSFSKSASRDVSPKRAVPFLEVRTKNGSLNWEFTKDSDSYTKSALDLSGAPNIMSDAPLLPPPHKFGDYGDTRRRSQDQSRRSQDQSRSAPNSPGHRKNKSMGYYSDHDNGPSNPPRQPRQTYKQRPAEWWTASNLQSNLGNAFPIFNGGQNSRYSAVSQGEDAHSTSTFGGDPHVSRNTFGRAPSHTTGQPDLPPQISSYAGSISTATAPSVVSSMPQSNPNRNSFGVNQTHMSTPPGVVPTLGSLGTLGTFATDLTPRPLSFPTNRSAPGSPTKNSPNHQHRNSVGRIPYARANTAGSPGNSPTKPVNGVLGSYARPPPQTSLTPPQMSPTKNGVSGTRMADNFGPNSYAKGGSPQSNGTGLMTPIHSTPSSPTKGTPPNGTASKKKKYETLSQNSPGRSTSWEKKQQQIQAQLARSQQGGYSSGEDRSRIKKMDKGRRKSLKELRDEREKEREREKEGKTRVVSNSGADFGHMFGNANGGGVRGRVISGSQVV</sequence>
<feature type="transmembrane region" description="Helical" evidence="2">
    <location>
        <begin position="122"/>
        <end position="143"/>
    </location>
</feature>
<name>A0A7C8P5I7_ORBOL</name>
<feature type="compositionally biased region" description="Polar residues" evidence="1">
    <location>
        <begin position="255"/>
        <end position="265"/>
    </location>
</feature>
<dbReference type="Proteomes" id="UP000297595">
    <property type="component" value="Unassembled WGS sequence"/>
</dbReference>
<feature type="compositionally biased region" description="Polar residues" evidence="1">
    <location>
        <begin position="1"/>
        <end position="13"/>
    </location>
</feature>
<feature type="compositionally biased region" description="Polar residues" evidence="1">
    <location>
        <begin position="542"/>
        <end position="558"/>
    </location>
</feature>
<keyword evidence="2" id="KW-0472">Membrane</keyword>
<accession>A0A7C8P5I7</accession>
<feature type="compositionally biased region" description="Low complexity" evidence="1">
    <location>
        <begin position="273"/>
        <end position="284"/>
    </location>
</feature>